<sequence length="1139" mass="125477">MQDIDADADADLKLTRASGELIESIYELLEVILWKRAGPDGEKKVHRYVKHIDLGRLLQRIEPFQADPQLLDPHLSFFVTELWTAYLKCLAARYQITPTQTWKTTISIVIGKVLYTLCKIRGEKVIVGILNNEPKHLEPLVLALEKASANRSASSWEERYVLLLWLALLLLAPFDLASISTADEETKSLLPGLELPLNVPGIPRRLVPVVLNHLYSPTKEQNAAATMLVRLCLRPDMLKLGLLDSIVKYVIQIFQRKAAGKTLYESLGNLQFLSRLLASGNIKEIGHVIPQIHEVIQAVMLDESLETLRLSAVVRKLVIKMTRHLAIKLLSTEIDNVDPESTLEEAIGFFLSSLGDNDTPVRMAASKSLSQVTMQLDPDTGADVLEAILGGLSEDVLWDNDQRNMAAVDPLRWHGLTLTLSHLLFRRALPVTKLPETLNALLLALTFEQRSATGTSIGTNVRDAANFGVWSLARRYTTLELEAIDTSTIRAAATTSSQQSAIHLLAIELIQSACLDPAGNVRRGSSAALQELIGRHQGSVPEGIALVQIVDYHGVSLRGPAMKRAVQATTLHKSYWTPVFEAFRGWRGLGAPDMISRAHAAESISCLGAADKGASAVILNCLLEDIQGLPKQKVEDRHGILVAMSSLLNASVTKHVDADLWQALGGVMSTPKDILPEDAEAYRVITRRPEITAGATLQLVAALCNTFSQRKDYSETEKEGLEYFLDKFERSIRRSDASVLELIPQTLPLVIPYIQDLEATTKDWISAFTLEAGPGNRMAGLVLALGIAQPHMTNQKLDDSHIVSTLISRCSPPVEVEGRVLALKSLHQILLSPCSDSETYTKTAQNITDAVLIGLNDTTVDERGDVGSLVRIQALDMVEDIWRLHVPFPADTDETLYSIVLRLSLEKLDRVRVGASKALKARDPDNSLPNASAEDVDTLPYFAATLGQFYSSPSVKIQRAILEGYCSTAGMGSDVAIQLSREALSNWLTQVNLNKGADRIFSFLTVWMDVLQENLKNDRVSLPLLETLAFLGDFGALFAVLIGDRFINLLSLVQKSHFKTSNIPKILAALEVYRALAEVEQIQDPVRSKIKNMLLHPFPKVRSTAAETLHIIRPSAALKDQDWSQPVAQLKKVVSGLEI</sequence>
<protein>
    <submittedName>
        <fullName evidence="4">Uncharacterized protein</fullName>
    </submittedName>
</protein>
<gene>
    <name evidence="4" type="ORF">BT63DRAFT_468368</name>
</gene>
<dbReference type="GO" id="GO:0007023">
    <property type="term" value="P:post-chaperonin tubulin folding pathway"/>
    <property type="evidence" value="ECO:0007669"/>
    <property type="project" value="InterPro"/>
</dbReference>
<dbReference type="PANTHER" id="PTHR12658">
    <property type="entry name" value="BETA-TUBULIN COFACTOR D"/>
    <property type="match status" value="1"/>
</dbReference>
<dbReference type="Pfam" id="PF23579">
    <property type="entry name" value="ARM_TBCD"/>
    <property type="match status" value="1"/>
</dbReference>
<dbReference type="Pfam" id="PF25767">
    <property type="entry name" value="ARM_TBCD_2nd"/>
    <property type="match status" value="1"/>
</dbReference>
<evidence type="ECO:0000313" key="4">
    <source>
        <dbReference type="EMBL" id="KAF2672377.1"/>
    </source>
</evidence>
<reference evidence="4" key="1">
    <citation type="journal article" date="2020" name="Stud. Mycol.">
        <title>101 Dothideomycetes genomes: a test case for predicting lifestyles and emergence of pathogens.</title>
        <authorList>
            <person name="Haridas S."/>
            <person name="Albert R."/>
            <person name="Binder M."/>
            <person name="Bloem J."/>
            <person name="Labutti K."/>
            <person name="Salamov A."/>
            <person name="Andreopoulos B."/>
            <person name="Baker S."/>
            <person name="Barry K."/>
            <person name="Bills G."/>
            <person name="Bluhm B."/>
            <person name="Cannon C."/>
            <person name="Castanera R."/>
            <person name="Culley D."/>
            <person name="Daum C."/>
            <person name="Ezra D."/>
            <person name="Gonzalez J."/>
            <person name="Henrissat B."/>
            <person name="Kuo A."/>
            <person name="Liang C."/>
            <person name="Lipzen A."/>
            <person name="Lutzoni F."/>
            <person name="Magnuson J."/>
            <person name="Mondo S."/>
            <person name="Nolan M."/>
            <person name="Ohm R."/>
            <person name="Pangilinan J."/>
            <person name="Park H.-J."/>
            <person name="Ramirez L."/>
            <person name="Alfaro M."/>
            <person name="Sun H."/>
            <person name="Tritt A."/>
            <person name="Yoshinaga Y."/>
            <person name="Zwiers L.-H."/>
            <person name="Turgeon B."/>
            <person name="Goodwin S."/>
            <person name="Spatafora J."/>
            <person name="Crous P."/>
            <person name="Grigoriev I."/>
        </authorList>
    </citation>
    <scope>NUCLEOTIDE SEQUENCE</scope>
    <source>
        <strain evidence="4">CBS 115976</strain>
    </source>
</reference>
<dbReference type="Pfam" id="PF12612">
    <property type="entry name" value="TFCD_C"/>
    <property type="match status" value="1"/>
</dbReference>
<proteinExistence type="predicted"/>
<dbReference type="GO" id="GO:0005096">
    <property type="term" value="F:GTPase activator activity"/>
    <property type="evidence" value="ECO:0007669"/>
    <property type="project" value="InterPro"/>
</dbReference>
<dbReference type="InterPro" id="IPR033162">
    <property type="entry name" value="TBCD"/>
</dbReference>
<dbReference type="GO" id="GO:0048487">
    <property type="term" value="F:beta-tubulin binding"/>
    <property type="evidence" value="ECO:0007669"/>
    <property type="project" value="InterPro"/>
</dbReference>
<keyword evidence="1" id="KW-0143">Chaperone</keyword>
<evidence type="ECO:0000259" key="2">
    <source>
        <dbReference type="Pfam" id="PF12612"/>
    </source>
</evidence>
<dbReference type="InterPro" id="IPR016024">
    <property type="entry name" value="ARM-type_fold"/>
</dbReference>
<evidence type="ECO:0000256" key="1">
    <source>
        <dbReference type="ARBA" id="ARBA00023186"/>
    </source>
</evidence>
<organism evidence="4 5">
    <name type="scientific">Microthyrium microscopicum</name>
    <dbReference type="NCBI Taxonomy" id="703497"/>
    <lineage>
        <taxon>Eukaryota</taxon>
        <taxon>Fungi</taxon>
        <taxon>Dikarya</taxon>
        <taxon>Ascomycota</taxon>
        <taxon>Pezizomycotina</taxon>
        <taxon>Dothideomycetes</taxon>
        <taxon>Dothideomycetes incertae sedis</taxon>
        <taxon>Microthyriales</taxon>
        <taxon>Microthyriaceae</taxon>
        <taxon>Microthyrium</taxon>
    </lineage>
</organism>
<feature type="domain" description="Tubulin-folding cofactor D ARM repeats" evidence="3">
    <location>
        <begin position="333"/>
        <end position="544"/>
    </location>
</feature>
<dbReference type="PANTHER" id="PTHR12658:SF0">
    <property type="entry name" value="TUBULIN-SPECIFIC CHAPERONE D"/>
    <property type="match status" value="1"/>
</dbReference>
<dbReference type="OrthoDB" id="10253476at2759"/>
<accession>A0A6A6ULP4</accession>
<evidence type="ECO:0000313" key="5">
    <source>
        <dbReference type="Proteomes" id="UP000799302"/>
    </source>
</evidence>
<evidence type="ECO:0000259" key="3">
    <source>
        <dbReference type="Pfam" id="PF25767"/>
    </source>
</evidence>
<dbReference type="GO" id="GO:0007021">
    <property type="term" value="P:tubulin complex assembly"/>
    <property type="evidence" value="ECO:0007669"/>
    <property type="project" value="InterPro"/>
</dbReference>
<dbReference type="GO" id="GO:0000226">
    <property type="term" value="P:microtubule cytoskeleton organization"/>
    <property type="evidence" value="ECO:0007669"/>
    <property type="project" value="TreeGrafter"/>
</dbReference>
<dbReference type="Proteomes" id="UP000799302">
    <property type="component" value="Unassembled WGS sequence"/>
</dbReference>
<dbReference type="InterPro" id="IPR011989">
    <property type="entry name" value="ARM-like"/>
</dbReference>
<dbReference type="InterPro" id="IPR022577">
    <property type="entry name" value="TBCD_C"/>
</dbReference>
<dbReference type="InterPro" id="IPR058033">
    <property type="entry name" value="ARM_TBCD_2nd"/>
</dbReference>
<feature type="domain" description="Tubulin-folding cofactor D C-terminal" evidence="2">
    <location>
        <begin position="896"/>
        <end position="1065"/>
    </location>
</feature>
<keyword evidence="5" id="KW-1185">Reference proteome</keyword>
<dbReference type="EMBL" id="MU004232">
    <property type="protein sequence ID" value="KAF2672377.1"/>
    <property type="molecule type" value="Genomic_DNA"/>
</dbReference>
<dbReference type="SUPFAM" id="SSF48371">
    <property type="entry name" value="ARM repeat"/>
    <property type="match status" value="1"/>
</dbReference>
<dbReference type="Gene3D" id="1.25.10.10">
    <property type="entry name" value="Leucine-rich Repeat Variant"/>
    <property type="match status" value="1"/>
</dbReference>
<dbReference type="AlphaFoldDB" id="A0A6A6ULP4"/>
<name>A0A6A6ULP4_9PEZI</name>